<sequence length="624" mass="68090">MASFLLWSVAITAFFASSAAAVKPACPPKFPWEQIELTDTAIANSNPVLFGFGNNAGFSQCKAFPGDASWPSPATWDSLNRTLGGALIQTVPLAAPCYRNWPQYDAATCQYIREHWGDPNLHINDPTSAMFPIYQGRTCMPTEDPDSSNCTLGGYASYSVAVTTVSQIQLALNFARNTNVRLVVKNTGHDFADKSIGAGALSIWTHKLKDIQFLADYDCGRYRGPAFKLASGVLTEEVYKVAEQNNVTVAGGECRTVGIAGGYIAGGGHSPISSLVGMGADQVLSLEVVLPDGRYVTANEDSYPDLYWALRGGGGSTYGVVTSVTIRAYPKIPITTMTFAFTTGPNITADTFFAGLGAYMRYFDTFTSAGAYGYFLVVSFAPGEYLFQFMPMWANNMTAPAFNSLVTPFLTDLANLGISVTPNITEYPSMYTAYTNTWPGPERVGTTDSHAASRLFPRENFTPSKLNETLAAVRYAVERGGILIGYNIRAAPNPSVNQNNSVNPAWRKATAFFLLAASWPANATDAQIQAASKTLTTDWMERWRAVTPGSGTYMSEADINEPDFQREFYGAGHYRWLYRLKQEYDPTGLFYAPTAVGSEDWYVTGQVEWLPTQNGRLCRKPEGK</sequence>
<accession>A0AAN6TFR8</accession>
<feature type="chain" id="PRO_5042866488" evidence="3">
    <location>
        <begin position="22"/>
        <end position="624"/>
    </location>
</feature>
<dbReference type="InterPro" id="IPR006094">
    <property type="entry name" value="Oxid_FAD_bind_N"/>
</dbReference>
<comment type="caution">
    <text evidence="5">The sequence shown here is derived from an EMBL/GenBank/DDBJ whole genome shotgun (WGS) entry which is preliminary data.</text>
</comment>
<organism evidence="5 6">
    <name type="scientific">Canariomyces notabilis</name>
    <dbReference type="NCBI Taxonomy" id="2074819"/>
    <lineage>
        <taxon>Eukaryota</taxon>
        <taxon>Fungi</taxon>
        <taxon>Dikarya</taxon>
        <taxon>Ascomycota</taxon>
        <taxon>Pezizomycotina</taxon>
        <taxon>Sordariomycetes</taxon>
        <taxon>Sordariomycetidae</taxon>
        <taxon>Sordariales</taxon>
        <taxon>Chaetomiaceae</taxon>
        <taxon>Canariomyces</taxon>
    </lineage>
</organism>
<dbReference type="InterPro" id="IPR016169">
    <property type="entry name" value="FAD-bd_PCMH_sub2"/>
</dbReference>
<dbReference type="GO" id="GO:0016491">
    <property type="term" value="F:oxidoreductase activity"/>
    <property type="evidence" value="ECO:0007669"/>
    <property type="project" value="UniProtKB-KW"/>
</dbReference>
<feature type="signal peptide" evidence="3">
    <location>
        <begin position="1"/>
        <end position="21"/>
    </location>
</feature>
<dbReference type="RefSeq" id="XP_064670605.1">
    <property type="nucleotide sequence ID" value="XM_064811492.1"/>
</dbReference>
<dbReference type="InterPro" id="IPR016166">
    <property type="entry name" value="FAD-bd_PCMH"/>
</dbReference>
<proteinExistence type="inferred from homology"/>
<dbReference type="InterPro" id="IPR050432">
    <property type="entry name" value="FAD-linked_Oxidoreductases_BP"/>
</dbReference>
<dbReference type="Proteomes" id="UP001302812">
    <property type="component" value="Unassembled WGS sequence"/>
</dbReference>
<dbReference type="InterPro" id="IPR036318">
    <property type="entry name" value="FAD-bd_PCMH-like_sf"/>
</dbReference>
<evidence type="ECO:0000313" key="6">
    <source>
        <dbReference type="Proteomes" id="UP001302812"/>
    </source>
</evidence>
<dbReference type="Pfam" id="PF08031">
    <property type="entry name" value="BBE"/>
    <property type="match status" value="1"/>
</dbReference>
<feature type="domain" description="FAD-binding PCMH-type" evidence="4">
    <location>
        <begin position="152"/>
        <end position="331"/>
    </location>
</feature>
<evidence type="ECO:0000259" key="4">
    <source>
        <dbReference type="PROSITE" id="PS51387"/>
    </source>
</evidence>
<keyword evidence="6" id="KW-1185">Reference proteome</keyword>
<dbReference type="PANTHER" id="PTHR13878:SF91">
    <property type="entry name" value="FAD BINDING DOMAIN PROTEIN (AFU_ORTHOLOGUE AFUA_6G12070)-RELATED"/>
    <property type="match status" value="1"/>
</dbReference>
<gene>
    <name evidence="5" type="ORF">N656DRAFT_708245</name>
</gene>
<dbReference type="GO" id="GO:0071949">
    <property type="term" value="F:FAD binding"/>
    <property type="evidence" value="ECO:0007669"/>
    <property type="project" value="InterPro"/>
</dbReference>
<dbReference type="EMBL" id="MU853340">
    <property type="protein sequence ID" value="KAK4113035.1"/>
    <property type="molecule type" value="Genomic_DNA"/>
</dbReference>
<reference evidence="5" key="1">
    <citation type="journal article" date="2023" name="Mol. Phylogenet. Evol.">
        <title>Genome-scale phylogeny and comparative genomics of the fungal order Sordariales.</title>
        <authorList>
            <person name="Hensen N."/>
            <person name="Bonometti L."/>
            <person name="Westerberg I."/>
            <person name="Brannstrom I.O."/>
            <person name="Guillou S."/>
            <person name="Cros-Aarteil S."/>
            <person name="Calhoun S."/>
            <person name="Haridas S."/>
            <person name="Kuo A."/>
            <person name="Mondo S."/>
            <person name="Pangilinan J."/>
            <person name="Riley R."/>
            <person name="LaButti K."/>
            <person name="Andreopoulos B."/>
            <person name="Lipzen A."/>
            <person name="Chen C."/>
            <person name="Yan M."/>
            <person name="Daum C."/>
            <person name="Ng V."/>
            <person name="Clum A."/>
            <person name="Steindorff A."/>
            <person name="Ohm R.A."/>
            <person name="Martin F."/>
            <person name="Silar P."/>
            <person name="Natvig D.O."/>
            <person name="Lalanne C."/>
            <person name="Gautier V."/>
            <person name="Ament-Velasquez S.L."/>
            <person name="Kruys A."/>
            <person name="Hutchinson M.I."/>
            <person name="Powell A.J."/>
            <person name="Barry K."/>
            <person name="Miller A.N."/>
            <person name="Grigoriev I.V."/>
            <person name="Debuchy R."/>
            <person name="Gladieux P."/>
            <person name="Hiltunen Thoren M."/>
            <person name="Johannesson H."/>
        </authorList>
    </citation>
    <scope>NUCLEOTIDE SEQUENCE</scope>
    <source>
        <strain evidence="5">CBS 508.74</strain>
    </source>
</reference>
<dbReference type="PANTHER" id="PTHR13878">
    <property type="entry name" value="GULONOLACTONE OXIDASE"/>
    <property type="match status" value="1"/>
</dbReference>
<dbReference type="GeneID" id="89935617"/>
<dbReference type="Pfam" id="PF01565">
    <property type="entry name" value="FAD_binding_4"/>
    <property type="match status" value="1"/>
</dbReference>
<dbReference type="AlphaFoldDB" id="A0AAN6TFR8"/>
<dbReference type="Gene3D" id="3.30.465.10">
    <property type="match status" value="2"/>
</dbReference>
<comment type="similarity">
    <text evidence="1">Belongs to the oxygen-dependent FAD-linked oxidoreductase family.</text>
</comment>
<name>A0AAN6TFR8_9PEZI</name>
<evidence type="ECO:0000256" key="1">
    <source>
        <dbReference type="ARBA" id="ARBA00005466"/>
    </source>
</evidence>
<evidence type="ECO:0000256" key="3">
    <source>
        <dbReference type="SAM" id="SignalP"/>
    </source>
</evidence>
<protein>
    <submittedName>
        <fullName evidence="5">Isoamyl alcohol oxidase-like protein</fullName>
    </submittedName>
</protein>
<keyword evidence="2" id="KW-0560">Oxidoreductase</keyword>
<keyword evidence="3" id="KW-0732">Signal</keyword>
<evidence type="ECO:0000256" key="2">
    <source>
        <dbReference type="ARBA" id="ARBA00023002"/>
    </source>
</evidence>
<reference evidence="5" key="2">
    <citation type="submission" date="2023-05" db="EMBL/GenBank/DDBJ databases">
        <authorList>
            <consortium name="Lawrence Berkeley National Laboratory"/>
            <person name="Steindorff A."/>
            <person name="Hensen N."/>
            <person name="Bonometti L."/>
            <person name="Westerberg I."/>
            <person name="Brannstrom I.O."/>
            <person name="Guillou S."/>
            <person name="Cros-Aarteil S."/>
            <person name="Calhoun S."/>
            <person name="Haridas S."/>
            <person name="Kuo A."/>
            <person name="Mondo S."/>
            <person name="Pangilinan J."/>
            <person name="Riley R."/>
            <person name="Labutti K."/>
            <person name="Andreopoulos B."/>
            <person name="Lipzen A."/>
            <person name="Chen C."/>
            <person name="Yanf M."/>
            <person name="Daum C."/>
            <person name="Ng V."/>
            <person name="Clum A."/>
            <person name="Ohm R."/>
            <person name="Martin F."/>
            <person name="Silar P."/>
            <person name="Natvig D."/>
            <person name="Lalanne C."/>
            <person name="Gautier V."/>
            <person name="Ament-Velasquez S.L."/>
            <person name="Kruys A."/>
            <person name="Hutchinson M.I."/>
            <person name="Powell A.J."/>
            <person name="Barry K."/>
            <person name="Miller A.N."/>
            <person name="Grigoriev I.V."/>
            <person name="Debuchy R."/>
            <person name="Gladieux P."/>
            <person name="Thoren M.H."/>
            <person name="Johannesson H."/>
        </authorList>
    </citation>
    <scope>NUCLEOTIDE SEQUENCE</scope>
    <source>
        <strain evidence="5">CBS 508.74</strain>
    </source>
</reference>
<evidence type="ECO:0000313" key="5">
    <source>
        <dbReference type="EMBL" id="KAK4113035.1"/>
    </source>
</evidence>
<dbReference type="SUPFAM" id="SSF56176">
    <property type="entry name" value="FAD-binding/transporter-associated domain-like"/>
    <property type="match status" value="1"/>
</dbReference>
<dbReference type="PROSITE" id="PS51387">
    <property type="entry name" value="FAD_PCMH"/>
    <property type="match status" value="1"/>
</dbReference>
<dbReference type="InterPro" id="IPR012951">
    <property type="entry name" value="BBE"/>
</dbReference>